<feature type="active site" description="Nucleophile" evidence="4 5">
    <location>
        <position position="54"/>
    </location>
</feature>
<comment type="caution">
    <text evidence="4">Lacks conserved residue(s) required for the propagation of feature annotation.</text>
</comment>
<dbReference type="PIRSF" id="PIRSF001430">
    <property type="entry name" value="tRNA_psdUrid_synth"/>
    <property type="match status" value="1"/>
</dbReference>
<comment type="subunit">
    <text evidence="4">Homodimer.</text>
</comment>
<comment type="similarity">
    <text evidence="1 4 7">Belongs to the tRNA pseudouridine synthase TruA family.</text>
</comment>
<dbReference type="RefSeq" id="WP_069028277.1">
    <property type="nucleotide sequence ID" value="NZ_CP035949.1"/>
</dbReference>
<evidence type="ECO:0000256" key="5">
    <source>
        <dbReference type="PIRSR" id="PIRSR001430-1"/>
    </source>
</evidence>
<protein>
    <recommendedName>
        <fullName evidence="4">tRNA pseudouridine synthase A</fullName>
        <ecNumber evidence="4">5.4.99.12</ecNumber>
    </recommendedName>
    <alternativeName>
        <fullName evidence="4">tRNA pseudouridine(38-40) synthase</fullName>
    </alternativeName>
    <alternativeName>
        <fullName evidence="4">tRNA pseudouridylate synthase I</fullName>
    </alternativeName>
    <alternativeName>
        <fullName evidence="4">tRNA-uridine isomerase I</fullName>
    </alternativeName>
</protein>
<dbReference type="Gene3D" id="3.30.70.660">
    <property type="entry name" value="Pseudouridine synthase I, catalytic domain, C-terminal subdomain"/>
    <property type="match status" value="1"/>
</dbReference>
<keyword evidence="10" id="KW-1185">Reference proteome</keyword>
<name>A0A4P6M956_9MOLU</name>
<dbReference type="NCBIfam" id="TIGR00071">
    <property type="entry name" value="hisT_truA"/>
    <property type="match status" value="1"/>
</dbReference>
<proteinExistence type="inferred from homology"/>
<evidence type="ECO:0000256" key="2">
    <source>
        <dbReference type="ARBA" id="ARBA00022694"/>
    </source>
</evidence>
<dbReference type="InterPro" id="IPR020094">
    <property type="entry name" value="TruA/RsuA/RluB/E/F_N"/>
</dbReference>
<comment type="catalytic activity">
    <reaction evidence="4 7">
        <text>uridine(38/39/40) in tRNA = pseudouridine(38/39/40) in tRNA</text>
        <dbReference type="Rhea" id="RHEA:22376"/>
        <dbReference type="Rhea" id="RHEA-COMP:10085"/>
        <dbReference type="Rhea" id="RHEA-COMP:10087"/>
        <dbReference type="ChEBI" id="CHEBI:65314"/>
        <dbReference type="ChEBI" id="CHEBI:65315"/>
        <dbReference type="EC" id="5.4.99.12"/>
    </reaction>
</comment>
<evidence type="ECO:0000313" key="10">
    <source>
        <dbReference type="Proteomes" id="UP000289726"/>
    </source>
</evidence>
<dbReference type="AlphaFoldDB" id="A0A4P6M956"/>
<dbReference type="Pfam" id="PF01416">
    <property type="entry name" value="PseudoU_synth_1"/>
    <property type="match status" value="2"/>
</dbReference>
<dbReference type="PANTHER" id="PTHR11142:SF0">
    <property type="entry name" value="TRNA PSEUDOURIDINE SYNTHASE-LIKE 1"/>
    <property type="match status" value="1"/>
</dbReference>
<dbReference type="GO" id="GO:0003723">
    <property type="term" value="F:RNA binding"/>
    <property type="evidence" value="ECO:0007669"/>
    <property type="project" value="InterPro"/>
</dbReference>
<dbReference type="PANTHER" id="PTHR11142">
    <property type="entry name" value="PSEUDOURIDYLATE SYNTHASE"/>
    <property type="match status" value="1"/>
</dbReference>
<dbReference type="InterPro" id="IPR020095">
    <property type="entry name" value="PsdUridine_synth_TruA_C"/>
</dbReference>
<evidence type="ECO:0000256" key="6">
    <source>
        <dbReference type="PIRSR" id="PIRSR001430-2"/>
    </source>
</evidence>
<accession>A0A4P6M956</accession>
<dbReference type="CDD" id="cd02570">
    <property type="entry name" value="PseudoU_synth_EcTruA"/>
    <property type="match status" value="1"/>
</dbReference>
<dbReference type="InterPro" id="IPR020103">
    <property type="entry name" value="PsdUridine_synth_cat_dom_sf"/>
</dbReference>
<keyword evidence="2 4" id="KW-0819">tRNA processing</keyword>
<dbReference type="HAMAP" id="MF_00171">
    <property type="entry name" value="TruA"/>
    <property type="match status" value="1"/>
</dbReference>
<evidence type="ECO:0000256" key="4">
    <source>
        <dbReference type="HAMAP-Rule" id="MF_00171"/>
    </source>
</evidence>
<evidence type="ECO:0000256" key="7">
    <source>
        <dbReference type="RuleBase" id="RU003792"/>
    </source>
</evidence>
<organism evidence="9 10">
    <name type="scientific">'Catharanthus roseus' aster yellows phytoplasma</name>
    <dbReference type="NCBI Taxonomy" id="1193712"/>
    <lineage>
        <taxon>Bacteria</taxon>
        <taxon>Bacillati</taxon>
        <taxon>Mycoplasmatota</taxon>
        <taxon>Mollicutes</taxon>
        <taxon>Acholeplasmatales</taxon>
        <taxon>Acholeplasmataceae</taxon>
        <taxon>Candidatus Phytoplasma</taxon>
        <taxon>16SrI (Aster yellows group)</taxon>
    </lineage>
</organism>
<dbReference type="Proteomes" id="UP000289726">
    <property type="component" value="Chromosome"/>
</dbReference>
<dbReference type="EC" id="5.4.99.12" evidence="4"/>
<evidence type="ECO:0000259" key="8">
    <source>
        <dbReference type="Pfam" id="PF01416"/>
    </source>
</evidence>
<dbReference type="Gene3D" id="3.30.70.580">
    <property type="entry name" value="Pseudouridine synthase I, catalytic domain, N-terminal subdomain"/>
    <property type="match status" value="1"/>
</dbReference>
<dbReference type="SUPFAM" id="SSF55120">
    <property type="entry name" value="Pseudouridine synthase"/>
    <property type="match status" value="1"/>
</dbReference>
<feature type="domain" description="Pseudouridine synthase I TruA alpha/beta" evidence="8">
    <location>
        <begin position="146"/>
        <end position="243"/>
    </location>
</feature>
<feature type="domain" description="Pseudouridine synthase I TruA alpha/beta" evidence="8">
    <location>
        <begin position="11"/>
        <end position="105"/>
    </location>
</feature>
<comment type="function">
    <text evidence="4">Formation of pseudouridine at positions 38, 39 and 40 in the anticodon stem and loop of transfer RNAs.</text>
</comment>
<gene>
    <name evidence="4 9" type="primary">truA</name>
    <name evidence="9" type="ORF">EXT02_01880</name>
</gene>
<dbReference type="GO" id="GO:0160147">
    <property type="term" value="F:tRNA pseudouridine(38-40) synthase activity"/>
    <property type="evidence" value="ECO:0007669"/>
    <property type="project" value="UniProtKB-EC"/>
</dbReference>
<dbReference type="InterPro" id="IPR020097">
    <property type="entry name" value="PsdUridine_synth_TruA_a/b_dom"/>
</dbReference>
<sequence length="243" mass="28519">MQHFFYKLILSYDGTCYYGYQKQPQKITVQQTFEKALKKMTHQNIPTFAASRTDKGVHSQGQTLHFQTTFFLKPTHFQKTLNYFLPPDIRVRQMNFATPNFHARYSAKSKIYQYVFSKKPLNAFNHHFQIFADKLDFDKITKALKFIEGTHNFFAFTSETQPKNFSKTIFQAFLKETLHKYILVFHGNGFLKYMIRFLVGILIEIGKNKFSLEQFQAMLLGNTTKKATLLAPAKALVLKKIFY</sequence>
<keyword evidence="3 4" id="KW-0413">Isomerase</keyword>
<evidence type="ECO:0000256" key="3">
    <source>
        <dbReference type="ARBA" id="ARBA00023235"/>
    </source>
</evidence>
<evidence type="ECO:0000256" key="1">
    <source>
        <dbReference type="ARBA" id="ARBA00009375"/>
    </source>
</evidence>
<dbReference type="GO" id="GO:0031119">
    <property type="term" value="P:tRNA pseudouridine synthesis"/>
    <property type="evidence" value="ECO:0007669"/>
    <property type="project" value="UniProtKB-UniRule"/>
</dbReference>
<dbReference type="FunFam" id="3.30.70.580:FF:000001">
    <property type="entry name" value="tRNA pseudouridine synthase A"/>
    <property type="match status" value="1"/>
</dbReference>
<evidence type="ECO:0000313" key="9">
    <source>
        <dbReference type="EMBL" id="QBF23922.1"/>
    </source>
</evidence>
<dbReference type="InterPro" id="IPR001406">
    <property type="entry name" value="PsdUridine_synth_TruA"/>
</dbReference>
<feature type="binding site" evidence="4 6">
    <location>
        <position position="112"/>
    </location>
    <ligand>
        <name>substrate</name>
    </ligand>
</feature>
<dbReference type="EMBL" id="CP035949">
    <property type="protein sequence ID" value="QBF23922.1"/>
    <property type="molecule type" value="Genomic_DNA"/>
</dbReference>
<reference evidence="9 10" key="1">
    <citation type="submission" date="2019-02" db="EMBL/GenBank/DDBJ databases">
        <title>Draft Genome Sequence of Maize Bushy Stunt-like Phytoplasma group 16SrI-B (Aster yellows) in South Africa.</title>
        <authorList>
            <person name="Coetzee B."/>
            <person name="Douglas-Smit N."/>
            <person name="Maree H.J."/>
            <person name="Burger J.T."/>
            <person name="Kruger K."/>
            <person name="Pietersen G."/>
        </authorList>
    </citation>
    <scope>NUCLEOTIDE SEQUENCE [LARGE SCALE GENOMIC DNA]</scope>
    <source>
        <strain evidence="9 10">De Villa</strain>
    </source>
</reference>